<sequence>MSKYNEETRHILKVYYKKKEKLRHNPRKGKSHRNWRAKISVPGIWSPRLDCGDEVRRPSRLAPRRGKARASTIRFGTLNVCEASGALAATDLVDKPPPFLKLNRPIRLSGSDDEARSLALEFRNGTTYPRRVGAC</sequence>
<comment type="caution">
    <text evidence="1">The sequence shown here is derived from an EMBL/GenBank/DDBJ whole genome shotgun (WGS) entry which is preliminary data.</text>
</comment>
<proteinExistence type="predicted"/>
<protein>
    <submittedName>
        <fullName evidence="1">Uncharacterized protein</fullName>
    </submittedName>
</protein>
<reference evidence="1 2" key="1">
    <citation type="journal article" date="2019" name="Commun. Biol.">
        <title>The bagworm genome reveals a unique fibroin gene that provides high tensile strength.</title>
        <authorList>
            <person name="Kono N."/>
            <person name="Nakamura H."/>
            <person name="Ohtoshi R."/>
            <person name="Tomita M."/>
            <person name="Numata K."/>
            <person name="Arakawa K."/>
        </authorList>
    </citation>
    <scope>NUCLEOTIDE SEQUENCE [LARGE SCALE GENOMIC DNA]</scope>
</reference>
<dbReference type="OrthoDB" id="193499at2759"/>
<gene>
    <name evidence="1" type="ORF">EVAR_54944_1</name>
</gene>
<evidence type="ECO:0000313" key="2">
    <source>
        <dbReference type="Proteomes" id="UP000299102"/>
    </source>
</evidence>
<organism evidence="1 2">
    <name type="scientific">Eumeta variegata</name>
    <name type="common">Bagworm moth</name>
    <name type="synonym">Eumeta japonica</name>
    <dbReference type="NCBI Taxonomy" id="151549"/>
    <lineage>
        <taxon>Eukaryota</taxon>
        <taxon>Metazoa</taxon>
        <taxon>Ecdysozoa</taxon>
        <taxon>Arthropoda</taxon>
        <taxon>Hexapoda</taxon>
        <taxon>Insecta</taxon>
        <taxon>Pterygota</taxon>
        <taxon>Neoptera</taxon>
        <taxon>Endopterygota</taxon>
        <taxon>Lepidoptera</taxon>
        <taxon>Glossata</taxon>
        <taxon>Ditrysia</taxon>
        <taxon>Tineoidea</taxon>
        <taxon>Psychidae</taxon>
        <taxon>Oiketicinae</taxon>
        <taxon>Eumeta</taxon>
    </lineage>
</organism>
<accession>A0A4C1YJ83</accession>
<evidence type="ECO:0000313" key="1">
    <source>
        <dbReference type="EMBL" id="GBP76188.1"/>
    </source>
</evidence>
<dbReference type="EMBL" id="BGZK01001280">
    <property type="protein sequence ID" value="GBP76188.1"/>
    <property type="molecule type" value="Genomic_DNA"/>
</dbReference>
<dbReference type="AlphaFoldDB" id="A0A4C1YJ83"/>
<dbReference type="Proteomes" id="UP000299102">
    <property type="component" value="Unassembled WGS sequence"/>
</dbReference>
<name>A0A4C1YJ83_EUMVA</name>
<keyword evidence="2" id="KW-1185">Reference proteome</keyword>